<keyword evidence="3" id="KW-1185">Reference proteome</keyword>
<dbReference type="InterPro" id="IPR036237">
    <property type="entry name" value="Xyl_isomerase-like_sf"/>
</dbReference>
<dbReference type="PANTHER" id="PTHR12110">
    <property type="entry name" value="HYDROXYPYRUVATE ISOMERASE"/>
    <property type="match status" value="1"/>
</dbReference>
<dbReference type="PANTHER" id="PTHR12110:SF41">
    <property type="entry name" value="INOSOSE DEHYDRATASE"/>
    <property type="match status" value="1"/>
</dbReference>
<dbReference type="AlphaFoldDB" id="H2C1V7"/>
<dbReference type="Pfam" id="PF01261">
    <property type="entry name" value="AP_endonuc_2"/>
    <property type="match status" value="1"/>
</dbReference>
<name>H2C1V7_9CREN</name>
<dbReference type="OrthoDB" id="372143at2157"/>
<dbReference type="InterPro" id="IPR050312">
    <property type="entry name" value="IolE/XylAMocC-like"/>
</dbReference>
<reference evidence="2 3" key="1">
    <citation type="submission" date="2012-01" db="EMBL/GenBank/DDBJ databases">
        <title>Improved High-Quality Draft sequence of Metallosphaera yellowstonensis MK1.</title>
        <authorList>
            <consortium name="US DOE Joint Genome Institute"/>
            <person name="Lucas S."/>
            <person name="Han J."/>
            <person name="Cheng J.-F."/>
            <person name="Goodwin L."/>
            <person name="Pitluck S."/>
            <person name="Peters L."/>
            <person name="Teshima H."/>
            <person name="Detter J.C."/>
            <person name="Han C."/>
            <person name="Tapia R."/>
            <person name="Land M."/>
            <person name="Hauser L."/>
            <person name="Kyrpides N."/>
            <person name="Kozubal M."/>
            <person name="Macur R.E."/>
            <person name="Jay Z."/>
            <person name="Inskeep W."/>
            <person name="Woyke T."/>
        </authorList>
    </citation>
    <scope>NUCLEOTIDE SEQUENCE [LARGE SCALE GENOMIC DNA]</scope>
    <source>
        <strain evidence="2 3">MK1</strain>
    </source>
</reference>
<accession>H2C1V7</accession>
<organism evidence="2 3">
    <name type="scientific">Metallosphaera yellowstonensis MK1</name>
    <dbReference type="NCBI Taxonomy" id="671065"/>
    <lineage>
        <taxon>Archaea</taxon>
        <taxon>Thermoproteota</taxon>
        <taxon>Thermoprotei</taxon>
        <taxon>Sulfolobales</taxon>
        <taxon>Sulfolobaceae</taxon>
        <taxon>Metallosphaera</taxon>
    </lineage>
</organism>
<dbReference type="Gene3D" id="3.20.20.150">
    <property type="entry name" value="Divalent-metal-dependent TIM barrel enzymes"/>
    <property type="match status" value="1"/>
</dbReference>
<sequence>MKLAVTTMCWGKLRNEKELGQALHTAREIGYQGIGLEFRLLPQEILRSPEKLPQMLTQEGLENAGGYFALRDEQLELAKRSDTRVLWIVSREKDCENAIYKIEQYVRKSSEVGISIILHNHLRTCFEKEDEIIKTLRRIPQLGLCLDTAHAKAAGINMVRFIKEYADRIKLVHLKDLRQVLPKSKIRFGRDFVNVGEGVIDFTEIISTLRDVKYDGYLMLEIDKTEKNKADQEVRRGYEYIQTIIRKI</sequence>
<dbReference type="eggNOG" id="arCOG01895">
    <property type="taxonomic scope" value="Archaea"/>
</dbReference>
<evidence type="ECO:0000313" key="3">
    <source>
        <dbReference type="Proteomes" id="UP000003980"/>
    </source>
</evidence>
<dbReference type="HOGENOM" id="CLU_1118234_0_0_2"/>
<proteinExistence type="predicted"/>
<dbReference type="Proteomes" id="UP000003980">
    <property type="component" value="Unassembled WGS sequence"/>
</dbReference>
<dbReference type="EMBL" id="JH597761">
    <property type="protein sequence ID" value="EHP70228.1"/>
    <property type="molecule type" value="Genomic_DNA"/>
</dbReference>
<dbReference type="GO" id="GO:0016853">
    <property type="term" value="F:isomerase activity"/>
    <property type="evidence" value="ECO:0007669"/>
    <property type="project" value="UniProtKB-KW"/>
</dbReference>
<evidence type="ECO:0000313" key="2">
    <source>
        <dbReference type="EMBL" id="EHP70228.1"/>
    </source>
</evidence>
<keyword evidence="2" id="KW-0413">Isomerase</keyword>
<gene>
    <name evidence="2" type="ORF">MetMK1DRAFT_00007300</name>
</gene>
<feature type="domain" description="Xylose isomerase-like TIM barrel" evidence="1">
    <location>
        <begin position="89"/>
        <end position="241"/>
    </location>
</feature>
<protein>
    <submittedName>
        <fullName evidence="2">Sugar phosphate isomerase/epimerase</fullName>
    </submittedName>
</protein>
<dbReference type="RefSeq" id="WP_009070772.1">
    <property type="nucleotide sequence ID" value="NZ_JH597761.1"/>
</dbReference>
<evidence type="ECO:0000259" key="1">
    <source>
        <dbReference type="Pfam" id="PF01261"/>
    </source>
</evidence>
<dbReference type="InterPro" id="IPR013022">
    <property type="entry name" value="Xyl_isomerase-like_TIM-brl"/>
</dbReference>
<dbReference type="STRING" id="671065.MetMK1DRAFT_00007300"/>
<dbReference type="SUPFAM" id="SSF51658">
    <property type="entry name" value="Xylose isomerase-like"/>
    <property type="match status" value="1"/>
</dbReference>